<dbReference type="GO" id="GO:0008270">
    <property type="term" value="F:zinc ion binding"/>
    <property type="evidence" value="ECO:0007669"/>
    <property type="project" value="UniProtKB-KW"/>
</dbReference>
<dbReference type="Proteomes" id="UP000233551">
    <property type="component" value="Unassembled WGS sequence"/>
</dbReference>
<keyword evidence="3" id="KW-0862">Zinc</keyword>
<reference evidence="5" key="2">
    <citation type="submission" date="2017-06" db="EMBL/GenBank/DDBJ databases">
        <title>The pomegranate genome and the genomics of punicalagin biosynthesis.</title>
        <authorList>
            <person name="Xu C."/>
        </authorList>
    </citation>
    <scope>NUCLEOTIDE SEQUENCE [LARGE SCALE GENOMIC DNA]</scope>
    <source>
        <tissue evidence="5">Fresh leaf</tissue>
    </source>
</reference>
<reference evidence="7" key="1">
    <citation type="journal article" date="2017" name="Plant J.">
        <title>The pomegranate (Punica granatum L.) genome and the genomics of punicalagin biosynthesis.</title>
        <authorList>
            <person name="Qin G."/>
            <person name="Xu C."/>
            <person name="Ming R."/>
            <person name="Tang H."/>
            <person name="Guyot R."/>
            <person name="Kramer E.M."/>
            <person name="Hu Y."/>
            <person name="Yi X."/>
            <person name="Qi Y."/>
            <person name="Xu X."/>
            <person name="Gao Z."/>
            <person name="Pan H."/>
            <person name="Jian J."/>
            <person name="Tian Y."/>
            <person name="Yue Z."/>
            <person name="Xu Y."/>
        </authorList>
    </citation>
    <scope>NUCLEOTIDE SEQUENCE [LARGE SCALE GENOMIC DNA]</scope>
    <source>
        <strain evidence="7">cv. Dabenzi</strain>
    </source>
</reference>
<dbReference type="Gene3D" id="3.30.40.10">
    <property type="entry name" value="Zinc/RING finger domain, C3HC4 (zinc finger)"/>
    <property type="match status" value="1"/>
</dbReference>
<dbReference type="STRING" id="22663.A0A218XGT1"/>
<evidence type="ECO:0000256" key="3">
    <source>
        <dbReference type="ARBA" id="ARBA00022833"/>
    </source>
</evidence>
<evidence type="ECO:0000313" key="8">
    <source>
        <dbReference type="Proteomes" id="UP000233551"/>
    </source>
</evidence>
<keyword evidence="2" id="KW-0863">Zinc-finger</keyword>
<keyword evidence="8" id="KW-1185">Reference proteome</keyword>
<dbReference type="InterPro" id="IPR013083">
    <property type="entry name" value="Znf_RING/FYVE/PHD"/>
</dbReference>
<dbReference type="EMBL" id="PGOL01000037">
    <property type="protein sequence ID" value="PKI78688.1"/>
    <property type="molecule type" value="Genomic_DNA"/>
</dbReference>
<reference evidence="6 8" key="3">
    <citation type="submission" date="2017-11" db="EMBL/GenBank/DDBJ databases">
        <title>De-novo sequencing of pomegranate (Punica granatum L.) genome.</title>
        <authorList>
            <person name="Akparov Z."/>
            <person name="Amiraslanov A."/>
            <person name="Hajiyeva S."/>
            <person name="Abbasov M."/>
            <person name="Kaur K."/>
            <person name="Hamwieh A."/>
            <person name="Solovyev V."/>
            <person name="Salamov A."/>
            <person name="Braich B."/>
            <person name="Kosarev P."/>
            <person name="Mahmoud A."/>
            <person name="Hajiyev E."/>
            <person name="Babayeva S."/>
            <person name="Izzatullayeva V."/>
            <person name="Mammadov A."/>
            <person name="Mammadov A."/>
            <person name="Sharifova S."/>
            <person name="Ojaghi J."/>
            <person name="Eynullazada K."/>
            <person name="Bayramov B."/>
            <person name="Abdulazimova A."/>
            <person name="Shahmuradov I."/>
        </authorList>
    </citation>
    <scope>NUCLEOTIDE SEQUENCE [LARGE SCALE GENOMIC DNA]</scope>
    <source>
        <strain evidence="6">AG2017</strain>
        <strain evidence="8">cv. AG2017</strain>
        <tissue evidence="6">Leaf</tissue>
    </source>
</reference>
<dbReference type="EMBL" id="MTKT01001810">
    <property type="protein sequence ID" value="OWM83960.1"/>
    <property type="molecule type" value="Genomic_DNA"/>
</dbReference>
<keyword evidence="4" id="KW-0175">Coiled coil</keyword>
<evidence type="ECO:0000256" key="4">
    <source>
        <dbReference type="SAM" id="Coils"/>
    </source>
</evidence>
<evidence type="ECO:0000313" key="7">
    <source>
        <dbReference type="Proteomes" id="UP000197138"/>
    </source>
</evidence>
<dbReference type="Proteomes" id="UP000197138">
    <property type="component" value="Unassembled WGS sequence"/>
</dbReference>
<dbReference type="FunFam" id="3.30.40.10:FF:000239">
    <property type="entry name" value="probable BOI-related E3 ubiquitin-protein ligase 2"/>
    <property type="match status" value="1"/>
</dbReference>
<evidence type="ECO:0000313" key="6">
    <source>
        <dbReference type="EMBL" id="PKI78688.1"/>
    </source>
</evidence>
<feature type="coiled-coil region" evidence="4">
    <location>
        <begin position="151"/>
        <end position="185"/>
    </location>
</feature>
<evidence type="ECO:0000256" key="1">
    <source>
        <dbReference type="ARBA" id="ARBA00022723"/>
    </source>
</evidence>
<dbReference type="PANTHER" id="PTHR42647">
    <property type="entry name" value="SBP (S-RIBONUCLEASE BINDING PROTEIN) FAMILY PROTEIN"/>
    <property type="match status" value="1"/>
</dbReference>
<gene>
    <name evidence="5" type="ORF">CDL15_Pgr004391</name>
    <name evidence="6" type="ORF">CRG98_000913</name>
</gene>
<comment type="caution">
    <text evidence="5">The sequence shown here is derived from an EMBL/GenBank/DDBJ whole genome shotgun (WGS) entry which is preliminary data.</text>
</comment>
<dbReference type="Pfam" id="PF13920">
    <property type="entry name" value="zf-C3HC4_3"/>
    <property type="match status" value="1"/>
</dbReference>
<dbReference type="GO" id="GO:0004842">
    <property type="term" value="F:ubiquitin-protein transferase activity"/>
    <property type="evidence" value="ECO:0007669"/>
    <property type="project" value="TreeGrafter"/>
</dbReference>
<proteinExistence type="predicted"/>
<evidence type="ECO:0000313" key="5">
    <source>
        <dbReference type="EMBL" id="OWM83960.1"/>
    </source>
</evidence>
<keyword evidence="1" id="KW-0479">Metal-binding</keyword>
<protein>
    <submittedName>
        <fullName evidence="5">Uncharacterized protein</fullName>
    </submittedName>
</protein>
<dbReference type="OrthoDB" id="1711136at2759"/>
<dbReference type="PANTHER" id="PTHR42647:SF6">
    <property type="entry name" value="RING-TYPE DOMAIN-CONTAINING PROTEIN"/>
    <property type="match status" value="1"/>
</dbReference>
<evidence type="ECO:0000256" key="2">
    <source>
        <dbReference type="ARBA" id="ARBA00022771"/>
    </source>
</evidence>
<sequence>MAIEAQLRPEMNIAAGFPMLGLPSSSSHHDYNGGCGFNSIVTASGHGRKRQRLDLEQLVYMQQLQCQQQRGHQNLCLVSGFHDGVAESYRKRLNSETGFDRHGEEIDHYLRLQAEGLKWLLKEQRQRQEAALLRKIESRAQSLFQQKDQELARASRKTAELQSLLAKLETENQAWQRLAQENEAMVVSLSNTLEQLRGREEEDVESCCDEVAPDRGAEVESRGVDKTTTATCCRACNHGESSVLFLPCRHLCSCKSCDAFLDRCPVCGTAKKASIEALIL</sequence>
<dbReference type="GeneID" id="116202292"/>
<name>A0A218XGT1_PUNGR</name>
<accession>A0A218XGT1</accession>
<dbReference type="AlphaFoldDB" id="A0A218XGT1"/>
<organism evidence="5 7">
    <name type="scientific">Punica granatum</name>
    <name type="common">Pomegranate</name>
    <dbReference type="NCBI Taxonomy" id="22663"/>
    <lineage>
        <taxon>Eukaryota</taxon>
        <taxon>Viridiplantae</taxon>
        <taxon>Streptophyta</taxon>
        <taxon>Embryophyta</taxon>
        <taxon>Tracheophyta</taxon>
        <taxon>Spermatophyta</taxon>
        <taxon>Magnoliopsida</taxon>
        <taxon>eudicotyledons</taxon>
        <taxon>Gunneridae</taxon>
        <taxon>Pentapetalae</taxon>
        <taxon>rosids</taxon>
        <taxon>malvids</taxon>
        <taxon>Myrtales</taxon>
        <taxon>Lythraceae</taxon>
        <taxon>Punica</taxon>
    </lineage>
</organism>